<dbReference type="GO" id="GO:0016020">
    <property type="term" value="C:membrane"/>
    <property type="evidence" value="ECO:0007669"/>
    <property type="project" value="UniProtKB-SubCell"/>
</dbReference>
<evidence type="ECO:0000313" key="21">
    <source>
        <dbReference type="Proteomes" id="UP000008810"/>
    </source>
</evidence>
<keyword evidence="6 17" id="KW-0812">Transmembrane</keyword>
<evidence type="ECO:0000256" key="6">
    <source>
        <dbReference type="ARBA" id="ARBA00022692"/>
    </source>
</evidence>
<name>A0A0Q3QSR6_BRADI</name>
<dbReference type="Proteomes" id="UP000008810">
    <property type="component" value="Chromosome 2"/>
</dbReference>
<dbReference type="GO" id="GO:0061630">
    <property type="term" value="F:ubiquitin protein ligase activity"/>
    <property type="evidence" value="ECO:0007669"/>
    <property type="project" value="UniProtKB-EC"/>
</dbReference>
<dbReference type="FunFam" id="3.30.40.10:FF:000285">
    <property type="entry name" value="RING-H2 finger protein ATL43"/>
    <property type="match status" value="1"/>
</dbReference>
<dbReference type="ExpressionAtlas" id="A0A0Q3QSR6">
    <property type="expression patterns" value="baseline"/>
</dbReference>
<evidence type="ECO:0000313" key="19">
    <source>
        <dbReference type="EMBL" id="KQK04546.1"/>
    </source>
</evidence>
<dbReference type="PROSITE" id="PS50089">
    <property type="entry name" value="ZF_RING_2"/>
    <property type="match status" value="1"/>
</dbReference>
<evidence type="ECO:0000256" key="8">
    <source>
        <dbReference type="ARBA" id="ARBA00022729"/>
    </source>
</evidence>
<dbReference type="Gramene" id="KQK04546">
    <property type="protein sequence ID" value="KQK04546"/>
    <property type="gene ID" value="BRADI_2g14170v3"/>
</dbReference>
<evidence type="ECO:0000256" key="16">
    <source>
        <dbReference type="SAM" id="MobiDB-lite"/>
    </source>
</evidence>
<dbReference type="Gene3D" id="3.30.40.10">
    <property type="entry name" value="Zinc/RING finger domain, C3HC4 (zinc finger)"/>
    <property type="match status" value="1"/>
</dbReference>
<evidence type="ECO:0000256" key="3">
    <source>
        <dbReference type="ARBA" id="ARBA00004906"/>
    </source>
</evidence>
<evidence type="ECO:0000256" key="5">
    <source>
        <dbReference type="ARBA" id="ARBA00022679"/>
    </source>
</evidence>
<dbReference type="InParanoid" id="A0A0Q3QSR6"/>
<comment type="catalytic activity">
    <reaction evidence="1">
        <text>S-ubiquitinyl-[E2 ubiquitin-conjugating enzyme]-L-cysteine + [acceptor protein]-L-lysine = [E2 ubiquitin-conjugating enzyme]-L-cysteine + N(6)-ubiquitinyl-[acceptor protein]-L-lysine.</text>
        <dbReference type="EC" id="2.3.2.27"/>
    </reaction>
</comment>
<dbReference type="Pfam" id="PF13639">
    <property type="entry name" value="zf-RING_2"/>
    <property type="match status" value="1"/>
</dbReference>
<evidence type="ECO:0000256" key="4">
    <source>
        <dbReference type="ARBA" id="ARBA00012483"/>
    </source>
</evidence>
<evidence type="ECO:0000256" key="9">
    <source>
        <dbReference type="ARBA" id="ARBA00022771"/>
    </source>
</evidence>
<accession>A0A0Q3QSR6</accession>
<proteinExistence type="inferred from homology"/>
<dbReference type="PANTHER" id="PTHR46539:SF1">
    <property type="entry name" value="E3 UBIQUITIN-PROTEIN LIGASE ATL42"/>
    <property type="match status" value="1"/>
</dbReference>
<evidence type="ECO:0000256" key="10">
    <source>
        <dbReference type="ARBA" id="ARBA00022786"/>
    </source>
</evidence>
<keyword evidence="5" id="KW-0808">Transferase</keyword>
<keyword evidence="13 17" id="KW-0472">Membrane</keyword>
<feature type="domain" description="RING-type" evidence="18">
    <location>
        <begin position="106"/>
        <end position="148"/>
    </location>
</feature>
<dbReference type="EnsemblPlants" id="KQK04546">
    <property type="protein sequence ID" value="KQK04546"/>
    <property type="gene ID" value="BRADI_2g14170v3"/>
</dbReference>
<dbReference type="PANTHER" id="PTHR46539">
    <property type="entry name" value="E3 UBIQUITIN-PROTEIN LIGASE ATL42"/>
    <property type="match status" value="1"/>
</dbReference>
<dbReference type="EMBL" id="CM000881">
    <property type="protein sequence ID" value="KQK04546.1"/>
    <property type="molecule type" value="Genomic_DNA"/>
</dbReference>
<keyword evidence="9 15" id="KW-0863">Zinc-finger</keyword>
<evidence type="ECO:0000256" key="13">
    <source>
        <dbReference type="ARBA" id="ARBA00023136"/>
    </source>
</evidence>
<feature type="transmembrane region" description="Helical" evidence="17">
    <location>
        <begin position="29"/>
        <end position="50"/>
    </location>
</feature>
<reference evidence="19" key="2">
    <citation type="submission" date="2017-06" db="EMBL/GenBank/DDBJ databases">
        <title>WGS assembly of Brachypodium distachyon.</title>
        <authorList>
            <consortium name="The International Brachypodium Initiative"/>
            <person name="Lucas S."/>
            <person name="Harmon-Smith M."/>
            <person name="Lail K."/>
            <person name="Tice H."/>
            <person name="Grimwood J."/>
            <person name="Bruce D."/>
            <person name="Barry K."/>
            <person name="Shu S."/>
            <person name="Lindquist E."/>
            <person name="Wang M."/>
            <person name="Pitluck S."/>
            <person name="Vogel J.P."/>
            <person name="Garvin D.F."/>
            <person name="Mockler T.C."/>
            <person name="Schmutz J."/>
            <person name="Rokhsar D."/>
            <person name="Bevan M.W."/>
        </authorList>
    </citation>
    <scope>NUCLEOTIDE SEQUENCE</scope>
    <source>
        <strain evidence="19">Bd21</strain>
    </source>
</reference>
<evidence type="ECO:0000256" key="14">
    <source>
        <dbReference type="ARBA" id="ARBA00024209"/>
    </source>
</evidence>
<keyword evidence="21" id="KW-1185">Reference proteome</keyword>
<dbReference type="EC" id="2.3.2.27" evidence="4"/>
<keyword evidence="7" id="KW-0479">Metal-binding</keyword>
<keyword evidence="12 17" id="KW-1133">Transmembrane helix</keyword>
<comment type="pathway">
    <text evidence="3">Protein modification; protein ubiquitination.</text>
</comment>
<dbReference type="GO" id="GO:0008270">
    <property type="term" value="F:zinc ion binding"/>
    <property type="evidence" value="ECO:0007669"/>
    <property type="project" value="UniProtKB-KW"/>
</dbReference>
<dbReference type="InterPro" id="IPR013083">
    <property type="entry name" value="Znf_RING/FYVE/PHD"/>
</dbReference>
<reference evidence="19 20" key="1">
    <citation type="journal article" date="2010" name="Nature">
        <title>Genome sequencing and analysis of the model grass Brachypodium distachyon.</title>
        <authorList>
            <consortium name="International Brachypodium Initiative"/>
        </authorList>
    </citation>
    <scope>NUCLEOTIDE SEQUENCE [LARGE SCALE GENOMIC DNA]</scope>
    <source>
        <strain evidence="19 20">Bd21</strain>
    </source>
</reference>
<evidence type="ECO:0000256" key="15">
    <source>
        <dbReference type="PROSITE-ProRule" id="PRU00175"/>
    </source>
</evidence>
<evidence type="ECO:0000256" key="17">
    <source>
        <dbReference type="SAM" id="Phobius"/>
    </source>
</evidence>
<sequence>MSAQLVQGQQPEPETPPGAGIKVAFRPSIAIVVGIFTMIFSLTFLLLMYAKFCHPSTPPSAATDTGSTLPPAPGTTTGGGVAKAVVESLPFFRFAALRGARQGLECAVCLARFDDADLLRLLPRCRHAFHLDCVDRWLHSNASCPLCRARVDADDAAELGLKFATASARFVFAGSGDDDDAAAAASEERDDALQTGIFVERVRSARFNLDEPPEPEPELDRHEHRIVVSDALFKSRWSDLNTADLAVLDNRMKLMLRSTSSGLDDDISALFQHHPHHQDKEEEDEDGILYIDVVSPPSEGRTVEKKRLLVDGQHHEKKSKRSGICGGSSDGVVEPTTTTVGGLAASSSRLITSGVRSMSEIVRLPRRMNETRTEEEEMRRWVPIARRTARWFATRPHHASASSSPPL</sequence>
<feature type="region of interest" description="Disordered" evidence="16">
    <location>
        <begin position="311"/>
        <end position="333"/>
    </location>
</feature>
<dbReference type="OrthoDB" id="8062037at2759"/>
<evidence type="ECO:0000256" key="2">
    <source>
        <dbReference type="ARBA" id="ARBA00004167"/>
    </source>
</evidence>
<evidence type="ECO:0000256" key="7">
    <source>
        <dbReference type="ARBA" id="ARBA00022723"/>
    </source>
</evidence>
<evidence type="ECO:0000313" key="20">
    <source>
        <dbReference type="EnsemblPlants" id="KQK04546"/>
    </source>
</evidence>
<evidence type="ECO:0000256" key="11">
    <source>
        <dbReference type="ARBA" id="ARBA00022833"/>
    </source>
</evidence>
<dbReference type="InterPro" id="IPR001841">
    <property type="entry name" value="Znf_RING"/>
</dbReference>
<evidence type="ECO:0000256" key="1">
    <source>
        <dbReference type="ARBA" id="ARBA00000900"/>
    </source>
</evidence>
<keyword evidence="8" id="KW-0732">Signal</keyword>
<comment type="subcellular location">
    <subcellularLocation>
        <location evidence="2">Membrane</location>
        <topology evidence="2">Single-pass membrane protein</topology>
    </subcellularLocation>
</comment>
<dbReference type="SMART" id="SM00184">
    <property type="entry name" value="RING"/>
    <property type="match status" value="1"/>
</dbReference>
<keyword evidence="10" id="KW-0833">Ubl conjugation pathway</keyword>
<dbReference type="FunCoup" id="A0A0Q3QSR6">
    <property type="interactions" value="2424"/>
</dbReference>
<reference evidence="20" key="3">
    <citation type="submission" date="2018-08" db="UniProtKB">
        <authorList>
            <consortium name="EnsemblPlants"/>
        </authorList>
    </citation>
    <scope>IDENTIFICATION</scope>
    <source>
        <strain evidence="20">cv. Bd21</strain>
    </source>
</reference>
<protein>
    <recommendedName>
        <fullName evidence="4">RING-type E3 ubiquitin transferase</fullName>
        <ecNumber evidence="4">2.3.2.27</ecNumber>
    </recommendedName>
</protein>
<organism evidence="19">
    <name type="scientific">Brachypodium distachyon</name>
    <name type="common">Purple false brome</name>
    <name type="synonym">Trachynia distachya</name>
    <dbReference type="NCBI Taxonomy" id="15368"/>
    <lineage>
        <taxon>Eukaryota</taxon>
        <taxon>Viridiplantae</taxon>
        <taxon>Streptophyta</taxon>
        <taxon>Embryophyta</taxon>
        <taxon>Tracheophyta</taxon>
        <taxon>Spermatophyta</taxon>
        <taxon>Magnoliopsida</taxon>
        <taxon>Liliopsida</taxon>
        <taxon>Poales</taxon>
        <taxon>Poaceae</taxon>
        <taxon>BOP clade</taxon>
        <taxon>Pooideae</taxon>
        <taxon>Stipodae</taxon>
        <taxon>Brachypodieae</taxon>
        <taxon>Brachypodium</taxon>
    </lineage>
</organism>
<comment type="similarity">
    <text evidence="14">Belongs to the RING-type zinc finger family. ATL subfamily.</text>
</comment>
<keyword evidence="11" id="KW-0862">Zinc</keyword>
<evidence type="ECO:0000259" key="18">
    <source>
        <dbReference type="PROSITE" id="PS50089"/>
    </source>
</evidence>
<dbReference type="SUPFAM" id="SSF57850">
    <property type="entry name" value="RING/U-box"/>
    <property type="match status" value="1"/>
</dbReference>
<dbReference type="CDD" id="cd16461">
    <property type="entry name" value="RING-H2_EL5-like"/>
    <property type="match status" value="1"/>
</dbReference>
<evidence type="ECO:0000256" key="12">
    <source>
        <dbReference type="ARBA" id="ARBA00022989"/>
    </source>
</evidence>
<dbReference type="AlphaFoldDB" id="A0A0Q3QSR6"/>
<gene>
    <name evidence="19" type="ORF">BRADI_2g14170v3</name>
</gene>